<evidence type="ECO:0000313" key="2">
    <source>
        <dbReference type="EMBL" id="OAF98810.1"/>
    </source>
</evidence>
<proteinExistence type="predicted"/>
<reference evidence="2 3" key="1">
    <citation type="submission" date="2016-05" db="EMBL/GenBank/DDBJ databases">
        <title>Comparative analysis of secretome profiles of manganese(II)-oxidizing ascomycete fungi.</title>
        <authorList>
            <consortium name="DOE Joint Genome Institute"/>
            <person name="Zeiner C.A."/>
            <person name="Purvine S.O."/>
            <person name="Zink E.M."/>
            <person name="Wu S."/>
            <person name="Pasa-Tolic L."/>
            <person name="Chaput D.L."/>
            <person name="Haridas S."/>
            <person name="Grigoriev I.V."/>
            <person name="Santelli C.M."/>
            <person name="Hansel C.M."/>
        </authorList>
    </citation>
    <scope>NUCLEOTIDE SEQUENCE [LARGE SCALE GENOMIC DNA]</scope>
    <source>
        <strain evidence="2 3">AP3s5-JAC2a</strain>
    </source>
</reference>
<evidence type="ECO:0000313" key="3">
    <source>
        <dbReference type="Proteomes" id="UP000077069"/>
    </source>
</evidence>
<feature type="compositionally biased region" description="Basic and acidic residues" evidence="1">
    <location>
        <begin position="155"/>
        <end position="169"/>
    </location>
</feature>
<gene>
    <name evidence="2" type="ORF">CC84DRAFT_1210659</name>
</gene>
<name>A0A177BV08_9PLEO</name>
<dbReference type="PROSITE" id="PS51257">
    <property type="entry name" value="PROKAR_LIPOPROTEIN"/>
    <property type="match status" value="1"/>
</dbReference>
<keyword evidence="3" id="KW-1185">Reference proteome</keyword>
<feature type="region of interest" description="Disordered" evidence="1">
    <location>
        <begin position="255"/>
        <end position="290"/>
    </location>
</feature>
<dbReference type="AlphaFoldDB" id="A0A177BV08"/>
<evidence type="ECO:0000256" key="1">
    <source>
        <dbReference type="SAM" id="MobiDB-lite"/>
    </source>
</evidence>
<dbReference type="GeneID" id="28765787"/>
<feature type="compositionally biased region" description="Basic and acidic residues" evidence="1">
    <location>
        <begin position="273"/>
        <end position="290"/>
    </location>
</feature>
<protein>
    <submittedName>
        <fullName evidence="2">Uncharacterized protein</fullName>
    </submittedName>
</protein>
<dbReference type="OrthoDB" id="3792619at2759"/>
<dbReference type="RefSeq" id="XP_018029176.1">
    <property type="nucleotide sequence ID" value="XM_018182301.1"/>
</dbReference>
<feature type="compositionally biased region" description="Low complexity" evidence="1">
    <location>
        <begin position="138"/>
        <end position="148"/>
    </location>
</feature>
<sequence>MVLVRSIHPPYGLSLSFLACLLFSRNAFCLSRKPSFRLLPHGNFISSTAIRHLLRHIRQPPTITYIGALLSQSRNLTRIYAMSVPLEGLALYDMDERVHRARVMAEYRRQALEELKHIQIFQKQHPLHQNAETEGEPARPTTPKTPATIQAPEAGTEKRVGKGVTDKPLKRVAARATPNKTTQTPRKPGKKIKGMFTWTPKKKTQEDISDIRRAMGPESYTPLTPGRPRTTDPSAGGQLPGEDSWEWYQRNMTALPPMASLPPVPALPCPRSTKHDVVHPSLRKDPAEED</sequence>
<feature type="region of interest" description="Disordered" evidence="1">
    <location>
        <begin position="216"/>
        <end position="243"/>
    </location>
</feature>
<feature type="compositionally biased region" description="Pro residues" evidence="1">
    <location>
        <begin position="259"/>
        <end position="268"/>
    </location>
</feature>
<feature type="region of interest" description="Disordered" evidence="1">
    <location>
        <begin position="126"/>
        <end position="194"/>
    </location>
</feature>
<dbReference type="InParanoid" id="A0A177BV08"/>
<organism evidence="2 3">
    <name type="scientific">Paraphaeosphaeria sporulosa</name>
    <dbReference type="NCBI Taxonomy" id="1460663"/>
    <lineage>
        <taxon>Eukaryota</taxon>
        <taxon>Fungi</taxon>
        <taxon>Dikarya</taxon>
        <taxon>Ascomycota</taxon>
        <taxon>Pezizomycotina</taxon>
        <taxon>Dothideomycetes</taxon>
        <taxon>Pleosporomycetidae</taxon>
        <taxon>Pleosporales</taxon>
        <taxon>Massarineae</taxon>
        <taxon>Didymosphaeriaceae</taxon>
        <taxon>Paraphaeosphaeria</taxon>
    </lineage>
</organism>
<dbReference type="Proteomes" id="UP000077069">
    <property type="component" value="Unassembled WGS sequence"/>
</dbReference>
<accession>A0A177BV08</accession>
<dbReference type="EMBL" id="KV441564">
    <property type="protein sequence ID" value="OAF98810.1"/>
    <property type="molecule type" value="Genomic_DNA"/>
</dbReference>